<evidence type="ECO:0000313" key="1">
    <source>
        <dbReference type="EnsemblMetazoa" id="GPAI001044-PA"/>
    </source>
</evidence>
<keyword evidence="2" id="KW-1185">Reference proteome</keyword>
<proteinExistence type="predicted"/>
<reference evidence="1" key="2">
    <citation type="submission" date="2020-05" db="UniProtKB">
        <authorList>
            <consortium name="EnsemblMetazoa"/>
        </authorList>
    </citation>
    <scope>IDENTIFICATION</scope>
    <source>
        <strain evidence="1">IAEA</strain>
    </source>
</reference>
<accession>A0A1A9Z1R8</accession>
<dbReference type="EnsemblMetazoa" id="GPAI001044-RA">
    <property type="protein sequence ID" value="GPAI001044-PA"/>
    <property type="gene ID" value="GPAI001044"/>
</dbReference>
<dbReference type="AlphaFoldDB" id="A0A1A9Z1R8"/>
<name>A0A1A9Z1R8_GLOPL</name>
<dbReference type="VEuPathDB" id="VectorBase:GPAI001044"/>
<sequence length="110" mass="12512">MNQIDDKEKKKTLKYICNKVICLDGVKFDKIEDNGVRIENNKKDSITAKIITITINKKTSTALNHFVVSLQLKACLRVNSIIFSPKLYGPDHSIKIDLIICRLVDCVTVY</sequence>
<dbReference type="Proteomes" id="UP000092445">
    <property type="component" value="Unassembled WGS sequence"/>
</dbReference>
<reference evidence="2" key="1">
    <citation type="submission" date="2014-03" db="EMBL/GenBank/DDBJ databases">
        <authorList>
            <person name="Aksoy S."/>
            <person name="Warren W."/>
            <person name="Wilson R.K."/>
        </authorList>
    </citation>
    <scope>NUCLEOTIDE SEQUENCE [LARGE SCALE GENOMIC DNA]</scope>
    <source>
        <strain evidence="2">IAEA</strain>
    </source>
</reference>
<evidence type="ECO:0000313" key="2">
    <source>
        <dbReference type="Proteomes" id="UP000092445"/>
    </source>
</evidence>
<organism evidence="1 2">
    <name type="scientific">Glossina pallidipes</name>
    <name type="common">Tsetse fly</name>
    <dbReference type="NCBI Taxonomy" id="7398"/>
    <lineage>
        <taxon>Eukaryota</taxon>
        <taxon>Metazoa</taxon>
        <taxon>Ecdysozoa</taxon>
        <taxon>Arthropoda</taxon>
        <taxon>Hexapoda</taxon>
        <taxon>Insecta</taxon>
        <taxon>Pterygota</taxon>
        <taxon>Neoptera</taxon>
        <taxon>Endopterygota</taxon>
        <taxon>Diptera</taxon>
        <taxon>Brachycera</taxon>
        <taxon>Muscomorpha</taxon>
        <taxon>Hippoboscoidea</taxon>
        <taxon>Glossinidae</taxon>
        <taxon>Glossina</taxon>
    </lineage>
</organism>
<protein>
    <submittedName>
        <fullName evidence="1">Uncharacterized protein</fullName>
    </submittedName>
</protein>